<proteinExistence type="predicted"/>
<gene>
    <name evidence="2" type="ORF">Ato02nite_010610</name>
</gene>
<comment type="caution">
    <text evidence="2">The sequence shown here is derived from an EMBL/GenBank/DDBJ whole genome shotgun (WGS) entry which is preliminary data.</text>
</comment>
<evidence type="ECO:0000313" key="3">
    <source>
        <dbReference type="Proteomes" id="UP000677082"/>
    </source>
</evidence>
<dbReference type="EMBL" id="BOQN01000012">
    <property type="protein sequence ID" value="GIM89268.1"/>
    <property type="molecule type" value="Genomic_DNA"/>
</dbReference>
<feature type="region of interest" description="Disordered" evidence="1">
    <location>
        <begin position="71"/>
        <end position="99"/>
    </location>
</feature>
<name>A0A919W3N5_9ACTN</name>
<reference evidence="2 3" key="1">
    <citation type="submission" date="2021-03" db="EMBL/GenBank/DDBJ databases">
        <title>Whole genome shotgun sequence of Actinoplanes toevensis NBRC 105298.</title>
        <authorList>
            <person name="Komaki H."/>
            <person name="Tamura T."/>
        </authorList>
    </citation>
    <scope>NUCLEOTIDE SEQUENCE [LARGE SCALE GENOMIC DNA]</scope>
    <source>
        <strain evidence="2 3">NBRC 105298</strain>
    </source>
</reference>
<evidence type="ECO:0000313" key="2">
    <source>
        <dbReference type="EMBL" id="GIM89268.1"/>
    </source>
</evidence>
<sequence length="99" mass="9752">MRFSTLTVSTFFARGIPEVSPQNETDFLSGADVGAFAGRFETGGEEGGTACGDEGGAGAIETGTGDAAVTGAAAGGGLGAHPATTSTTERSRHRIATIT</sequence>
<organism evidence="2 3">
    <name type="scientific">Paractinoplanes toevensis</name>
    <dbReference type="NCBI Taxonomy" id="571911"/>
    <lineage>
        <taxon>Bacteria</taxon>
        <taxon>Bacillati</taxon>
        <taxon>Actinomycetota</taxon>
        <taxon>Actinomycetes</taxon>
        <taxon>Micromonosporales</taxon>
        <taxon>Micromonosporaceae</taxon>
        <taxon>Paractinoplanes</taxon>
    </lineage>
</organism>
<protein>
    <submittedName>
        <fullName evidence="2">Uncharacterized protein</fullName>
    </submittedName>
</protein>
<accession>A0A919W3N5</accession>
<evidence type="ECO:0000256" key="1">
    <source>
        <dbReference type="SAM" id="MobiDB-lite"/>
    </source>
</evidence>
<keyword evidence="3" id="KW-1185">Reference proteome</keyword>
<dbReference type="AlphaFoldDB" id="A0A919W3N5"/>
<dbReference type="Proteomes" id="UP000677082">
    <property type="component" value="Unassembled WGS sequence"/>
</dbReference>